<sequence>MIVLDPVTFGDVTCTRAAPASYFDRNGAQQTAAPNTLRVTYDQADLGKAPYALLDAGEVIGSGAGLVYSNVPIPESVYSATSTYAKDALVYDPASHSVFQSLIANNIGKAMTDTSAWTPRGVTNRWKMLDEYNNTQTEMPDEILIVLAPETISQGLYLGNVFADEVRISVVDPTEGIVYSETTELVQSTSGSSFFNWCFKRIKRKDYFGTLQLPVYAKALVTISIRKIGGIAKCGMCALGPVDEFGPTLLGMGLEGKDYSSTTFNMDGTSKTTLRPYAKRMTLDVVVDNHQIDYLNAWLFERRQKMLVFFGGGSFGSTIIAGRYGSFKIVIQYQIQSLMSFTIEGAV</sequence>
<protein>
    <submittedName>
        <fullName evidence="1">Uncharacterized protein</fullName>
    </submittedName>
</protein>
<gene>
    <name evidence="1" type="ORF">DIR46_07445</name>
</gene>
<dbReference type="AlphaFoldDB" id="A0A2S2DHE7"/>
<dbReference type="OrthoDB" id="6992011at2"/>
<evidence type="ECO:0000313" key="1">
    <source>
        <dbReference type="EMBL" id="AWL04286.1"/>
    </source>
</evidence>
<name>A0A2S2DHE7_9BURK</name>
<reference evidence="1 2" key="1">
    <citation type="submission" date="2018-05" db="EMBL/GenBank/DDBJ databases">
        <title>Complete genome sequence of Massilia oculi sp. nov. CCUG 43427T (=DSM 26321T), the type strain of M. oculi, and comparison with genome sequences of other Massilia strains.</title>
        <authorList>
            <person name="Zhu B."/>
        </authorList>
    </citation>
    <scope>NUCLEOTIDE SEQUENCE [LARGE SCALE GENOMIC DNA]</scope>
    <source>
        <strain evidence="1 2">CCUG 43427</strain>
    </source>
</reference>
<organism evidence="1 2">
    <name type="scientific">Massilia oculi</name>
    <dbReference type="NCBI Taxonomy" id="945844"/>
    <lineage>
        <taxon>Bacteria</taxon>
        <taxon>Pseudomonadati</taxon>
        <taxon>Pseudomonadota</taxon>
        <taxon>Betaproteobacteria</taxon>
        <taxon>Burkholderiales</taxon>
        <taxon>Oxalobacteraceae</taxon>
        <taxon>Telluria group</taxon>
        <taxon>Massilia</taxon>
    </lineage>
</organism>
<proteinExistence type="predicted"/>
<evidence type="ECO:0000313" key="2">
    <source>
        <dbReference type="Proteomes" id="UP000245820"/>
    </source>
</evidence>
<keyword evidence="2" id="KW-1185">Reference proteome</keyword>
<dbReference type="EMBL" id="CP029343">
    <property type="protein sequence ID" value="AWL04286.1"/>
    <property type="molecule type" value="Genomic_DNA"/>
</dbReference>
<dbReference type="Proteomes" id="UP000245820">
    <property type="component" value="Chromosome"/>
</dbReference>
<accession>A0A2S2DHE7</accession>
<dbReference type="KEGG" id="mtim:DIR46_07445"/>
<dbReference type="RefSeq" id="WP_109344671.1">
    <property type="nucleotide sequence ID" value="NZ_CP029343.1"/>
</dbReference>